<gene>
    <name evidence="11" type="primary">tenA</name>
    <name evidence="11" type="ORF">GXN76_06390</name>
</gene>
<dbReference type="PANTHER" id="PTHR43198">
    <property type="entry name" value="BIFUNCTIONAL TH2 PROTEIN"/>
    <property type="match status" value="1"/>
</dbReference>
<evidence type="ECO:0000313" key="12">
    <source>
        <dbReference type="Proteomes" id="UP000503088"/>
    </source>
</evidence>
<dbReference type="EMBL" id="CP048104">
    <property type="protein sequence ID" value="QKG84141.1"/>
    <property type="molecule type" value="Genomic_DNA"/>
</dbReference>
<evidence type="ECO:0000256" key="5">
    <source>
        <dbReference type="ARBA" id="ARBA00012684"/>
    </source>
</evidence>
<keyword evidence="12" id="KW-1185">Reference proteome</keyword>
<dbReference type="NCBIfam" id="TIGR04306">
    <property type="entry name" value="salvage_TenA"/>
    <property type="match status" value="1"/>
</dbReference>
<evidence type="ECO:0000313" key="11">
    <source>
        <dbReference type="EMBL" id="QKG84141.1"/>
    </source>
</evidence>
<comment type="catalytic activity">
    <reaction evidence="1 9">
        <text>4-amino-5-aminomethyl-2-methylpyrimidine + H2O = 4-amino-5-hydroxymethyl-2-methylpyrimidine + NH4(+)</text>
        <dbReference type="Rhea" id="RHEA:31799"/>
        <dbReference type="ChEBI" id="CHEBI:15377"/>
        <dbReference type="ChEBI" id="CHEBI:16892"/>
        <dbReference type="ChEBI" id="CHEBI:28938"/>
        <dbReference type="ChEBI" id="CHEBI:63416"/>
        <dbReference type="EC" id="3.5.99.2"/>
    </reaction>
</comment>
<evidence type="ECO:0000259" key="10">
    <source>
        <dbReference type="Pfam" id="PF03070"/>
    </source>
</evidence>
<evidence type="ECO:0000256" key="2">
    <source>
        <dbReference type="ARBA" id="ARBA00004948"/>
    </source>
</evidence>
<dbReference type="GO" id="GO:0009229">
    <property type="term" value="P:thiamine diphosphate biosynthetic process"/>
    <property type="evidence" value="ECO:0007669"/>
    <property type="project" value="UniProtKB-UniPathway"/>
</dbReference>
<name>A0A7D3Y966_9BACL</name>
<dbReference type="EC" id="3.5.99.2" evidence="5 9"/>
<evidence type="ECO:0000256" key="6">
    <source>
        <dbReference type="ARBA" id="ARBA00013647"/>
    </source>
</evidence>
<keyword evidence="7 9" id="KW-0784">Thiamine biosynthesis</keyword>
<keyword evidence="9" id="KW-0378">Hydrolase</keyword>
<evidence type="ECO:0000256" key="8">
    <source>
        <dbReference type="ARBA" id="ARBA00048337"/>
    </source>
</evidence>
<comment type="similarity">
    <text evidence="3 9">Belongs to the TenA family.</text>
</comment>
<dbReference type="InterPro" id="IPR027574">
    <property type="entry name" value="Thiaminase_II"/>
</dbReference>
<dbReference type="InterPro" id="IPR050967">
    <property type="entry name" value="Thiamine_Salvage_TenA"/>
</dbReference>
<dbReference type="GO" id="GO:0005829">
    <property type="term" value="C:cytosol"/>
    <property type="evidence" value="ECO:0007669"/>
    <property type="project" value="TreeGrafter"/>
</dbReference>
<dbReference type="PANTHER" id="PTHR43198:SF2">
    <property type="entry name" value="SI:CH1073-67J19.1-RELATED"/>
    <property type="match status" value="1"/>
</dbReference>
<proteinExistence type="inferred from homology"/>
<dbReference type="Pfam" id="PF03070">
    <property type="entry name" value="TENA_THI-4"/>
    <property type="match status" value="1"/>
</dbReference>
<organism evidence="11 12">
    <name type="scientific">Kroppenstedtia pulmonis</name>
    <dbReference type="NCBI Taxonomy" id="1380685"/>
    <lineage>
        <taxon>Bacteria</taxon>
        <taxon>Bacillati</taxon>
        <taxon>Bacillota</taxon>
        <taxon>Bacilli</taxon>
        <taxon>Bacillales</taxon>
        <taxon>Thermoactinomycetaceae</taxon>
        <taxon>Kroppenstedtia</taxon>
    </lineage>
</organism>
<comment type="catalytic activity">
    <reaction evidence="8 9">
        <text>thiamine + H2O = 5-(2-hydroxyethyl)-4-methylthiazole + 4-amino-5-hydroxymethyl-2-methylpyrimidine + H(+)</text>
        <dbReference type="Rhea" id="RHEA:17509"/>
        <dbReference type="ChEBI" id="CHEBI:15377"/>
        <dbReference type="ChEBI" id="CHEBI:15378"/>
        <dbReference type="ChEBI" id="CHEBI:16892"/>
        <dbReference type="ChEBI" id="CHEBI:17957"/>
        <dbReference type="ChEBI" id="CHEBI:18385"/>
        <dbReference type="EC" id="3.5.99.2"/>
    </reaction>
</comment>
<evidence type="ECO:0000256" key="7">
    <source>
        <dbReference type="ARBA" id="ARBA00022977"/>
    </source>
</evidence>
<evidence type="ECO:0000256" key="1">
    <source>
        <dbReference type="ARBA" id="ARBA00001881"/>
    </source>
</evidence>
<dbReference type="SUPFAM" id="SSF48613">
    <property type="entry name" value="Heme oxygenase-like"/>
    <property type="match status" value="1"/>
</dbReference>
<evidence type="ECO:0000256" key="9">
    <source>
        <dbReference type="RuleBase" id="RU363093"/>
    </source>
</evidence>
<dbReference type="CDD" id="cd19364">
    <property type="entry name" value="TenA_C_BsTenA-like"/>
    <property type="match status" value="1"/>
</dbReference>
<reference evidence="11 12" key="1">
    <citation type="submission" date="2020-01" db="EMBL/GenBank/DDBJ databases">
        <authorList>
            <person name="Gulvik C.A."/>
            <person name="Batra D.G."/>
        </authorList>
    </citation>
    <scope>NUCLEOTIDE SEQUENCE [LARGE SCALE GENOMIC DNA]</scope>
    <source>
        <strain evidence="11 12">W9323</strain>
    </source>
</reference>
<dbReference type="Proteomes" id="UP000503088">
    <property type="component" value="Chromosome"/>
</dbReference>
<dbReference type="InterPro" id="IPR004305">
    <property type="entry name" value="Thiaminase-2/PQQC"/>
</dbReference>
<dbReference type="GO" id="GO:0009228">
    <property type="term" value="P:thiamine biosynthetic process"/>
    <property type="evidence" value="ECO:0007669"/>
    <property type="project" value="UniProtKB-KW"/>
</dbReference>
<comment type="pathway">
    <text evidence="2 9">Cofactor biosynthesis; thiamine diphosphate biosynthesis.</text>
</comment>
<dbReference type="InterPro" id="IPR016084">
    <property type="entry name" value="Haem_Oase-like_multi-hlx"/>
</dbReference>
<evidence type="ECO:0000256" key="4">
    <source>
        <dbReference type="ARBA" id="ARBA00011881"/>
    </source>
</evidence>
<comment type="function">
    <text evidence="9">Catalyzes an amino-pyrimidine hydrolysis reaction at the C5' of the pyrimidine moiety of thiamine compounds, a reaction that is part of a thiamine salvage pathway.</text>
</comment>
<evidence type="ECO:0000256" key="3">
    <source>
        <dbReference type="ARBA" id="ARBA00010264"/>
    </source>
</evidence>
<dbReference type="UniPathway" id="UPA00060"/>
<dbReference type="Gene3D" id="1.20.910.10">
    <property type="entry name" value="Heme oxygenase-like"/>
    <property type="match status" value="1"/>
</dbReference>
<sequence>MTESRLSQQLREEADAFWEGSFRHPFIQEVAKGTLPLDTFAFYVTQDAYYLSVFAQVQALAGAKAGTFSETKRWAEHVQKTYEVEAELHERFFKRLNLKKEDVFRPAPTAFAYTRHLLTVGYTGGVIEIIAAMLPCYWLYSEIGKRLADSKPGVDVYQDWIKAYGLSEFEKLVQEQITALDSLAETSSRETIQRVRNHFLISSRYEYMFWEMAYRKETWPLPISTN</sequence>
<dbReference type="RefSeq" id="WP_173221552.1">
    <property type="nucleotide sequence ID" value="NZ_CP048104.1"/>
</dbReference>
<dbReference type="GO" id="GO:0050334">
    <property type="term" value="F:thiaminase activity"/>
    <property type="evidence" value="ECO:0007669"/>
    <property type="project" value="UniProtKB-EC"/>
</dbReference>
<comment type="subunit">
    <text evidence="4">Homotetramer.</text>
</comment>
<dbReference type="KEGG" id="kpul:GXN76_06390"/>
<feature type="domain" description="Thiaminase-2/PQQC" evidence="10">
    <location>
        <begin position="13"/>
        <end position="215"/>
    </location>
</feature>
<accession>A0A7D3Y966</accession>
<protein>
    <recommendedName>
        <fullName evidence="6 9">Aminopyrimidine aminohydrolase</fullName>
        <ecNumber evidence="5 9">3.5.99.2</ecNumber>
    </recommendedName>
</protein>
<dbReference type="AlphaFoldDB" id="A0A7D3Y966"/>